<dbReference type="GeneID" id="78152165"/>
<evidence type="ECO:0000256" key="1">
    <source>
        <dbReference type="SAM" id="MobiDB-lite"/>
    </source>
</evidence>
<organism evidence="2 5">
    <name type="scientific">Helicobacter typhlonius</name>
    <dbReference type="NCBI Taxonomy" id="76936"/>
    <lineage>
        <taxon>Bacteria</taxon>
        <taxon>Pseudomonadati</taxon>
        <taxon>Campylobacterota</taxon>
        <taxon>Epsilonproteobacteria</taxon>
        <taxon>Campylobacterales</taxon>
        <taxon>Helicobacteraceae</taxon>
        <taxon>Helicobacter</taxon>
    </lineage>
</organism>
<evidence type="ECO:0000313" key="5">
    <source>
        <dbReference type="Proteomes" id="UP000064525"/>
    </source>
</evidence>
<evidence type="ECO:0000313" key="4">
    <source>
        <dbReference type="Proteomes" id="UP000029925"/>
    </source>
</evidence>
<evidence type="ECO:0000313" key="2">
    <source>
        <dbReference type="EMBL" id="CUU40948.1"/>
    </source>
</evidence>
<dbReference type="AlphaFoldDB" id="A0A099UH35"/>
<dbReference type="PATRIC" id="fig|76936.10.peg.2015"/>
<gene>
    <name evidence="2" type="ORF">BN2458_PEG2065</name>
    <name evidence="3" type="ORF">LS75_004050</name>
</gene>
<reference evidence="3 4" key="1">
    <citation type="journal article" date="2014" name="Genome Announc.">
        <title>Draft genome sequences of eight enterohepatic helicobacter species isolated from both laboratory and wild rodents.</title>
        <authorList>
            <person name="Sheh A."/>
            <person name="Shen Z."/>
            <person name="Fox J.G."/>
        </authorList>
    </citation>
    <scope>NUCLEOTIDE SEQUENCE [LARGE SCALE GENOMIC DNA]</scope>
    <source>
        <strain evidence="3 4">MIT 98-6810</strain>
    </source>
</reference>
<evidence type="ECO:0008006" key="6">
    <source>
        <dbReference type="Google" id="ProtNLM"/>
    </source>
</evidence>
<sequence length="65" mass="7391">MRYILIIYSLISLCGCSSFMEFLASEDSKRAWHGFARQEDFKRQFESNANTGTSKGDFAPTLYGP</sequence>
<keyword evidence="4" id="KW-1185">Reference proteome</keyword>
<reference evidence="5" key="2">
    <citation type="submission" date="2015-11" db="EMBL/GenBank/DDBJ databases">
        <authorList>
            <person name="Anvar S.Y."/>
        </authorList>
    </citation>
    <scope>NUCLEOTIDE SEQUENCE [LARGE SCALE GENOMIC DNA]</scope>
</reference>
<name>A0A099UH35_9HELI</name>
<protein>
    <recommendedName>
        <fullName evidence="6">Lipoprotein</fullName>
    </recommendedName>
</protein>
<evidence type="ECO:0000313" key="3">
    <source>
        <dbReference type="EMBL" id="TLD78928.1"/>
    </source>
</evidence>
<reference evidence="2" key="3">
    <citation type="submission" date="2015-11" db="EMBL/GenBank/DDBJ databases">
        <authorList>
            <person name="Zhang Y."/>
            <person name="Guo Z."/>
        </authorList>
    </citation>
    <scope>NUCLEOTIDE SEQUENCE</scope>
    <source>
        <strain evidence="2">1</strain>
    </source>
</reference>
<dbReference type="EMBL" id="LN907858">
    <property type="protein sequence ID" value="CUU40948.1"/>
    <property type="molecule type" value="Genomic_DNA"/>
</dbReference>
<dbReference type="Proteomes" id="UP000064525">
    <property type="component" value="Chromosome I"/>
</dbReference>
<dbReference type="PROSITE" id="PS51257">
    <property type="entry name" value="PROKAR_LIPOPROTEIN"/>
    <property type="match status" value="1"/>
</dbReference>
<feature type="region of interest" description="Disordered" evidence="1">
    <location>
        <begin position="46"/>
        <end position="65"/>
    </location>
</feature>
<dbReference type="EMBL" id="JRPF02000003">
    <property type="protein sequence ID" value="TLD78928.1"/>
    <property type="molecule type" value="Genomic_DNA"/>
</dbReference>
<proteinExistence type="predicted"/>
<dbReference type="Proteomes" id="UP000029925">
    <property type="component" value="Unassembled WGS sequence"/>
</dbReference>
<dbReference type="KEGG" id="hty:BN2458_PEG2065"/>
<dbReference type="RefSeq" id="WP_034325416.1">
    <property type="nucleotide sequence ID" value="NZ_CAJTQN010000001.1"/>
</dbReference>
<accession>A0A099UH35</accession>